<dbReference type="PANTHER" id="PTHR45712">
    <property type="entry name" value="AGAP008170-PA"/>
    <property type="match status" value="1"/>
</dbReference>
<comment type="caution">
    <text evidence="4">The sequence shown here is derived from an EMBL/GenBank/DDBJ whole genome shotgun (WGS) entry which is preliminary data.</text>
</comment>
<dbReference type="Proteomes" id="UP000236370">
    <property type="component" value="Unassembled WGS sequence"/>
</dbReference>
<evidence type="ECO:0000256" key="3">
    <source>
        <dbReference type="RuleBase" id="RU364097"/>
    </source>
</evidence>
<dbReference type="SUPFAM" id="SSF52058">
    <property type="entry name" value="L domain-like"/>
    <property type="match status" value="1"/>
</dbReference>
<comment type="function">
    <text evidence="3">May affect the rate of fibrils formation.</text>
</comment>
<dbReference type="InterPro" id="IPR050333">
    <property type="entry name" value="SLRP"/>
</dbReference>
<dbReference type="EMBL" id="NBAG03000334">
    <property type="protein sequence ID" value="PNI38973.1"/>
    <property type="molecule type" value="Genomic_DNA"/>
</dbReference>
<comment type="similarity">
    <text evidence="3">Belongs to the small leucine-rich proteoglycan (SLRP) family. SLRP class I subfamily.</text>
</comment>
<dbReference type="PANTHER" id="PTHR45712:SF14">
    <property type="entry name" value="DECORIN"/>
    <property type="match status" value="1"/>
</dbReference>
<dbReference type="InterPro" id="IPR003591">
    <property type="entry name" value="Leu-rich_rpt_typical-subtyp"/>
</dbReference>
<dbReference type="InterPro" id="IPR032675">
    <property type="entry name" value="LRR_dom_sf"/>
</dbReference>
<gene>
    <name evidence="4" type="ORF">CK820_G0035524</name>
</gene>
<dbReference type="AlphaFoldDB" id="A0A2J8KVB4"/>
<sequence length="94" mass="10175">KISRVDAASLKGLNNLAKLGLSFNSISAVDNGSLANTPHLRELHLDNNKLTRVPGGLAEHKYIQVKQSHCLCEEYPKSKTPTLLMGCWEAGSSS</sequence>
<keyword evidence="1" id="KW-0433">Leucine-rich repeat</keyword>
<name>A0A2J8KVB4_PANTR</name>
<protein>
    <recommendedName>
        <fullName evidence="3">Decorin</fullName>
    </recommendedName>
    <alternativeName>
        <fullName evidence="3">Bone proteoglycan II</fullName>
    </alternativeName>
</protein>
<reference evidence="4 5" key="1">
    <citation type="submission" date="2017-12" db="EMBL/GenBank/DDBJ databases">
        <title>High-resolution comparative analysis of great ape genomes.</title>
        <authorList>
            <person name="Pollen A."/>
            <person name="Hastie A."/>
            <person name="Hormozdiari F."/>
            <person name="Dougherty M."/>
            <person name="Liu R."/>
            <person name="Chaisson M."/>
            <person name="Hoppe E."/>
            <person name="Hill C."/>
            <person name="Pang A."/>
            <person name="Hillier L."/>
            <person name="Baker C."/>
            <person name="Armstrong J."/>
            <person name="Shendure J."/>
            <person name="Paten B."/>
            <person name="Wilson R."/>
            <person name="Chao H."/>
            <person name="Schneider V."/>
            <person name="Ventura M."/>
            <person name="Kronenberg Z."/>
            <person name="Murali S."/>
            <person name="Gordon D."/>
            <person name="Cantsilieris S."/>
            <person name="Munson K."/>
            <person name="Nelson B."/>
            <person name="Raja A."/>
            <person name="Underwood J."/>
            <person name="Diekhans M."/>
            <person name="Fiddes I."/>
            <person name="Haussler D."/>
            <person name="Eichler E."/>
        </authorList>
    </citation>
    <scope>NUCLEOTIDE SEQUENCE [LARGE SCALE GENOMIC DNA]</scope>
    <source>
        <strain evidence="4">Yerkes chimp pedigree #C0471</strain>
    </source>
</reference>
<accession>A0A2J8KVB4</accession>
<dbReference type="InterPro" id="IPR001611">
    <property type="entry name" value="Leu-rich_rpt"/>
</dbReference>
<proteinExistence type="inferred from homology"/>
<keyword evidence="3" id="KW-0964">Secreted</keyword>
<dbReference type="SMART" id="SM00369">
    <property type="entry name" value="LRR_TYP"/>
    <property type="match status" value="2"/>
</dbReference>
<evidence type="ECO:0000256" key="2">
    <source>
        <dbReference type="ARBA" id="ARBA00022737"/>
    </source>
</evidence>
<comment type="subcellular location">
    <subcellularLocation>
        <location evidence="3">Secreted</location>
        <location evidence="3">Extracellular space</location>
        <location evidence="3">Extracellular matrix</location>
    </subcellularLocation>
</comment>
<organism evidence="4 5">
    <name type="scientific">Pan troglodytes</name>
    <name type="common">Chimpanzee</name>
    <dbReference type="NCBI Taxonomy" id="9598"/>
    <lineage>
        <taxon>Eukaryota</taxon>
        <taxon>Metazoa</taxon>
        <taxon>Chordata</taxon>
        <taxon>Craniata</taxon>
        <taxon>Vertebrata</taxon>
        <taxon>Euteleostomi</taxon>
        <taxon>Mammalia</taxon>
        <taxon>Eutheria</taxon>
        <taxon>Euarchontoglires</taxon>
        <taxon>Primates</taxon>
        <taxon>Haplorrhini</taxon>
        <taxon>Catarrhini</taxon>
        <taxon>Hominidae</taxon>
        <taxon>Pan</taxon>
    </lineage>
</organism>
<evidence type="ECO:0000313" key="5">
    <source>
        <dbReference type="Proteomes" id="UP000236370"/>
    </source>
</evidence>
<comment type="subunit">
    <text evidence="3">Binds to type I and type II collagen, fibronectin and TGF-beta. Forms a ternary complex with MFAP2 and ELN.</text>
</comment>
<feature type="non-terminal residue" evidence="4">
    <location>
        <position position="1"/>
    </location>
</feature>
<dbReference type="Pfam" id="PF13855">
    <property type="entry name" value="LRR_8"/>
    <property type="match status" value="1"/>
</dbReference>
<keyword evidence="2" id="KW-0677">Repeat</keyword>
<keyword evidence="3" id="KW-0272">Extracellular matrix</keyword>
<dbReference type="Gene3D" id="3.80.10.10">
    <property type="entry name" value="Ribonuclease Inhibitor"/>
    <property type="match status" value="1"/>
</dbReference>
<evidence type="ECO:0000313" key="4">
    <source>
        <dbReference type="EMBL" id="PNI38973.1"/>
    </source>
</evidence>
<dbReference type="PROSITE" id="PS51450">
    <property type="entry name" value="LRR"/>
    <property type="match status" value="1"/>
</dbReference>
<evidence type="ECO:0000256" key="1">
    <source>
        <dbReference type="ARBA" id="ARBA00022614"/>
    </source>
</evidence>